<gene>
    <name evidence="2" type="primary">KAFR0H01780</name>
    <name evidence="2" type="ORF">KAFR_0H01780</name>
</gene>
<dbReference type="Proteomes" id="UP000005220">
    <property type="component" value="Chromosome 8"/>
</dbReference>
<dbReference type="SUPFAM" id="SSF47954">
    <property type="entry name" value="Cyclin-like"/>
    <property type="match status" value="1"/>
</dbReference>
<dbReference type="EMBL" id="HE650828">
    <property type="protein sequence ID" value="CCF59588.1"/>
    <property type="molecule type" value="Genomic_DNA"/>
</dbReference>
<dbReference type="Gene3D" id="1.10.472.10">
    <property type="entry name" value="Cyclin-like"/>
    <property type="match status" value="1"/>
</dbReference>
<dbReference type="GO" id="GO:0016538">
    <property type="term" value="F:cyclin-dependent protein serine/threonine kinase regulator activity"/>
    <property type="evidence" value="ECO:0007669"/>
    <property type="project" value="EnsemblFungi"/>
</dbReference>
<dbReference type="InterPro" id="IPR043198">
    <property type="entry name" value="Cyclin/Ssn8"/>
</dbReference>
<dbReference type="STRING" id="1071382.H2AZ32"/>
<reference evidence="2 3" key="1">
    <citation type="journal article" date="2011" name="Proc. Natl. Acad. Sci. U.S.A.">
        <title>Evolutionary erosion of yeast sex chromosomes by mating-type switching accidents.</title>
        <authorList>
            <person name="Gordon J.L."/>
            <person name="Armisen D."/>
            <person name="Proux-Wera E."/>
            <person name="Oheigeartaigh S.S."/>
            <person name="Byrne K.P."/>
            <person name="Wolfe K.H."/>
        </authorList>
    </citation>
    <scope>NUCLEOTIDE SEQUENCE [LARGE SCALE GENOMIC DNA]</scope>
    <source>
        <strain evidence="3">ATCC 22294 / BCRC 22015 / CBS 2517 / CECT 1963 / NBRC 1671 / NRRL Y-8276</strain>
    </source>
</reference>
<dbReference type="GO" id="GO:0009302">
    <property type="term" value="P:sno(s)RNA transcription"/>
    <property type="evidence" value="ECO:0007669"/>
    <property type="project" value="EnsemblFungi"/>
</dbReference>
<protein>
    <submittedName>
        <fullName evidence="2">Uncharacterized protein</fullName>
    </submittedName>
</protein>
<dbReference type="KEGG" id="kaf:KAFR_0H01780"/>
<name>H2AZ32_KAZAF</name>
<dbReference type="AlphaFoldDB" id="H2AZ32"/>
<dbReference type="InterPro" id="IPR036915">
    <property type="entry name" value="Cyclin-like_sf"/>
</dbReference>
<keyword evidence="3" id="KW-1185">Reference proteome</keyword>
<accession>H2AZ32</accession>
<dbReference type="GO" id="GO:0006368">
    <property type="term" value="P:transcription elongation by RNA polymerase II"/>
    <property type="evidence" value="ECO:0007669"/>
    <property type="project" value="EnsemblFungi"/>
</dbReference>
<evidence type="ECO:0000256" key="1">
    <source>
        <dbReference type="SAM" id="MobiDB-lite"/>
    </source>
</evidence>
<proteinExistence type="predicted"/>
<organism evidence="2 3">
    <name type="scientific">Kazachstania africana (strain ATCC 22294 / BCRC 22015 / CBS 2517 / CECT 1963 / NBRC 1671 / NRRL Y-8276)</name>
    <name type="common">Yeast</name>
    <name type="synonym">Kluyveromyces africanus</name>
    <dbReference type="NCBI Taxonomy" id="1071382"/>
    <lineage>
        <taxon>Eukaryota</taxon>
        <taxon>Fungi</taxon>
        <taxon>Dikarya</taxon>
        <taxon>Ascomycota</taxon>
        <taxon>Saccharomycotina</taxon>
        <taxon>Saccharomycetes</taxon>
        <taxon>Saccharomycetales</taxon>
        <taxon>Saccharomycetaceae</taxon>
        <taxon>Kazachstania</taxon>
    </lineage>
</organism>
<dbReference type="FunCoup" id="H2AZ32">
    <property type="interactions" value="138"/>
</dbReference>
<dbReference type="HOGENOM" id="CLU_698596_0_0_1"/>
<dbReference type="GeneID" id="13887585"/>
<dbReference type="PANTHER" id="PTHR10026">
    <property type="entry name" value="CYCLIN"/>
    <property type="match status" value="1"/>
</dbReference>
<evidence type="ECO:0000313" key="2">
    <source>
        <dbReference type="EMBL" id="CCF59588.1"/>
    </source>
</evidence>
<sequence length="406" mass="47517">MEGNFQKRDVEEGEVTKKITASSSNATIQGAQVSSYNARLYWPDIINTPENQWTFTCTEIIEKLNTLGTANNELKKNMETCLMYFYNMKKKLNLFDHTYTASSIYFFRFWYVYGLPSSLINCIHISQAILVTACKTMENNRPIDVYVKSTCEFMLQMIPGLKNKYNMDKLKWEVRDKLVKNEKRIVCSFGFDLNIDNPKEMIEEMFSGFYRFSRDYDLSNEFQESFPKILQEARSFIIQAVTQPISLLCDGYDFVSLALIYCGVQYKRMVDNEFKFPKDFFSKRFPSKVTSEKFANFFTDYRLLEENFFDLKSNKKEKLQISKEEIDSIIQETPDEPKNEEEPESELLLTQKNLYDYNAIKSGEVKQELLDHIKVRVDALSERITNESKKRSATESTESPSKKAKV</sequence>
<dbReference type="GO" id="GO:0006357">
    <property type="term" value="P:regulation of transcription by RNA polymerase II"/>
    <property type="evidence" value="ECO:0007669"/>
    <property type="project" value="InterPro"/>
</dbReference>
<feature type="region of interest" description="Disordered" evidence="1">
    <location>
        <begin position="384"/>
        <end position="406"/>
    </location>
</feature>
<dbReference type="GO" id="GO:0000307">
    <property type="term" value="C:cyclin-dependent protein kinase holoenzyme complex"/>
    <property type="evidence" value="ECO:0007669"/>
    <property type="project" value="EnsemblFungi"/>
</dbReference>
<dbReference type="GO" id="GO:0006353">
    <property type="term" value="P:DNA-templated transcription termination"/>
    <property type="evidence" value="ECO:0007669"/>
    <property type="project" value="EnsemblFungi"/>
</dbReference>
<feature type="compositionally biased region" description="Basic and acidic residues" evidence="1">
    <location>
        <begin position="384"/>
        <end position="393"/>
    </location>
</feature>
<dbReference type="RefSeq" id="XP_003958723.1">
    <property type="nucleotide sequence ID" value="XM_003958674.1"/>
</dbReference>
<dbReference type="InParanoid" id="H2AZ32"/>
<evidence type="ECO:0000313" key="3">
    <source>
        <dbReference type="Proteomes" id="UP000005220"/>
    </source>
</evidence>
<dbReference type="OrthoDB" id="25002at2759"/>
<dbReference type="eggNOG" id="ENOG502QQE8">
    <property type="taxonomic scope" value="Eukaryota"/>
</dbReference>